<dbReference type="GO" id="GO:0016151">
    <property type="term" value="F:nickel cation binding"/>
    <property type="evidence" value="ECO:0007669"/>
    <property type="project" value="InterPro"/>
</dbReference>
<comment type="caution">
    <text evidence="3">The sequence shown here is derived from an EMBL/GenBank/DDBJ whole genome shotgun (WGS) entry which is preliminary data.</text>
</comment>
<evidence type="ECO:0000256" key="1">
    <source>
        <dbReference type="ARBA" id="ARBA00022988"/>
    </source>
</evidence>
<reference evidence="3 4" key="1">
    <citation type="submission" date="2017-10" db="EMBL/GenBank/DDBJ databases">
        <title>Genomics of the genus Arcobacter.</title>
        <authorList>
            <person name="Perez-Cataluna A."/>
            <person name="Figueras M.J."/>
        </authorList>
    </citation>
    <scope>NUCLEOTIDE SEQUENCE [LARGE SCALE GENOMIC DNA]</scope>
    <source>
        <strain evidence="3 4">CECT 8993</strain>
    </source>
</reference>
<accession>A0A4Q0YDE5</accession>
<dbReference type="InterPro" id="IPR002639">
    <property type="entry name" value="UreF"/>
</dbReference>
<evidence type="ECO:0000313" key="4">
    <source>
        <dbReference type="Proteomes" id="UP000290172"/>
    </source>
</evidence>
<evidence type="ECO:0000313" key="3">
    <source>
        <dbReference type="EMBL" id="RXJ68476.1"/>
    </source>
</evidence>
<evidence type="ECO:0000256" key="2">
    <source>
        <dbReference type="ARBA" id="ARBA00023186"/>
    </source>
</evidence>
<protein>
    <submittedName>
        <fullName evidence="3">Urease</fullName>
    </submittedName>
</protein>
<dbReference type="Pfam" id="PF01730">
    <property type="entry name" value="UreF"/>
    <property type="match status" value="1"/>
</dbReference>
<dbReference type="PANTHER" id="PTHR33620">
    <property type="entry name" value="UREASE ACCESSORY PROTEIN F"/>
    <property type="match status" value="1"/>
</dbReference>
<dbReference type="InterPro" id="IPR038277">
    <property type="entry name" value="UreF_sf"/>
</dbReference>
<keyword evidence="1" id="KW-0996">Nickel insertion</keyword>
<dbReference type="Proteomes" id="UP000290172">
    <property type="component" value="Unassembled WGS sequence"/>
</dbReference>
<dbReference type="Gene3D" id="1.10.4190.10">
    <property type="entry name" value="Urease accessory protein UreF"/>
    <property type="match status" value="1"/>
</dbReference>
<dbReference type="PANTHER" id="PTHR33620:SF1">
    <property type="entry name" value="UREASE ACCESSORY PROTEIN F"/>
    <property type="match status" value="1"/>
</dbReference>
<dbReference type="RefSeq" id="WP_128980309.1">
    <property type="nucleotide sequence ID" value="NZ_PDKJ01000005.1"/>
</dbReference>
<sequence length="233" mass="26919">METLITATNMNSLALSRFIQLLDGIFPSGAFVHSFGLEPHVVLNLVNNKESLKNFLENIIEDQYQYMEFSVVKKVFRLLEQNNLNLLIKEDRKFASMLSFEYAKASKDLGENYLKHIDFKIQKPIVSEYYKNVKEGKAYGNELFILGSYAYELGLDEDTFLLLWCKKTLINITSASLKISRIKPSEIQQILFSFDEVLEGKIKKSSKNVSNFNPLFEEVIFSHLNLEPKMFTT</sequence>
<dbReference type="EMBL" id="PDKJ01000005">
    <property type="protein sequence ID" value="RXJ68476.1"/>
    <property type="molecule type" value="Genomic_DNA"/>
</dbReference>
<keyword evidence="2" id="KW-0143">Chaperone</keyword>
<organism evidence="3 4">
    <name type="scientific">Halarcobacter ebronensis</name>
    <dbReference type="NCBI Taxonomy" id="1462615"/>
    <lineage>
        <taxon>Bacteria</taxon>
        <taxon>Pseudomonadati</taxon>
        <taxon>Campylobacterota</taxon>
        <taxon>Epsilonproteobacteria</taxon>
        <taxon>Campylobacterales</taxon>
        <taxon>Arcobacteraceae</taxon>
        <taxon>Halarcobacter</taxon>
    </lineage>
</organism>
<proteinExistence type="predicted"/>
<dbReference type="AlphaFoldDB" id="A0A4Q0YDE5"/>
<name>A0A4Q0YDE5_9BACT</name>
<gene>
    <name evidence="3" type="ORF">CRV08_06500</name>
</gene>